<reference evidence="2" key="2">
    <citation type="submission" date="2022-09" db="EMBL/GenBank/DDBJ databases">
        <title>Biosynthetic gene clusters of Dactylosporangioum fulvum.</title>
        <authorList>
            <person name="Caradec T."/>
        </authorList>
    </citation>
    <scope>NUCLEOTIDE SEQUENCE</scope>
    <source>
        <strain evidence="2">NRRL B-16292</strain>
    </source>
</reference>
<dbReference type="Gene3D" id="1.10.510.10">
    <property type="entry name" value="Transferase(Phosphotransferase) domain 1"/>
    <property type="match status" value="1"/>
</dbReference>
<evidence type="ECO:0000256" key="1">
    <source>
        <dbReference type="SAM" id="MobiDB-lite"/>
    </source>
</evidence>
<proteinExistence type="predicted"/>
<dbReference type="InterPro" id="IPR011009">
    <property type="entry name" value="Kinase-like_dom_sf"/>
</dbReference>
<dbReference type="EMBL" id="CP073720">
    <property type="protein sequence ID" value="UWP83225.1"/>
    <property type="molecule type" value="Genomic_DNA"/>
</dbReference>
<reference evidence="2" key="1">
    <citation type="submission" date="2021-04" db="EMBL/GenBank/DDBJ databases">
        <authorList>
            <person name="Hartkoorn R.C."/>
            <person name="Beaudoing E."/>
            <person name="Hot D."/>
        </authorList>
    </citation>
    <scope>NUCLEOTIDE SEQUENCE</scope>
    <source>
        <strain evidence="2">NRRL B-16292</strain>
    </source>
</reference>
<feature type="region of interest" description="Disordered" evidence="1">
    <location>
        <begin position="287"/>
        <end position="308"/>
    </location>
</feature>
<dbReference type="Proteomes" id="UP001059617">
    <property type="component" value="Chromosome"/>
</dbReference>
<evidence type="ECO:0000313" key="3">
    <source>
        <dbReference type="Proteomes" id="UP001059617"/>
    </source>
</evidence>
<sequence length="322" mass="35758">MEVVTAGQLGKLGPLIGKGGQAHVYAAPGIQLPDAPGPLVYKQYNPGHSPAQGLRGLVRFRNNLDRDHRDRLDRCAAWPVRVVEDGGRVHGVLMRLIPASFMHTRILPGTGTRQTGPREVQNLMVPPERAGRVGMPVPEPQERLGLCRDLAAALHLLHRNNLVYGDLNARNEVFRLGEHPTVMLVDCDAIRKSGSAAVVQQLNAPDWEAPERWLTMYTDRYKFGLFVLRCFATGEQISTTRDPRRADAQLDADGRRLLRLALDDDRDRRPTMQEWGWYLQGRLTGRPVATGGTPAPVPAQRTAGSATTGWIRDKGTGKWVRR</sequence>
<name>A0ABY5W1G3_9ACTN</name>
<evidence type="ECO:0000313" key="2">
    <source>
        <dbReference type="EMBL" id="UWP83225.1"/>
    </source>
</evidence>
<keyword evidence="3" id="KW-1185">Reference proteome</keyword>
<protein>
    <recommendedName>
        <fullName evidence="4">Protein kinase domain-containing protein</fullName>
    </recommendedName>
</protein>
<gene>
    <name evidence="2" type="ORF">Dfulv_02645</name>
</gene>
<dbReference type="RefSeq" id="WP_259861005.1">
    <property type="nucleotide sequence ID" value="NZ_BAAAST010000116.1"/>
</dbReference>
<evidence type="ECO:0008006" key="4">
    <source>
        <dbReference type="Google" id="ProtNLM"/>
    </source>
</evidence>
<accession>A0ABY5W1G3</accession>
<dbReference type="SUPFAM" id="SSF56112">
    <property type="entry name" value="Protein kinase-like (PK-like)"/>
    <property type="match status" value="1"/>
</dbReference>
<organism evidence="2 3">
    <name type="scientific">Dactylosporangium fulvum</name>
    <dbReference type="NCBI Taxonomy" id="53359"/>
    <lineage>
        <taxon>Bacteria</taxon>
        <taxon>Bacillati</taxon>
        <taxon>Actinomycetota</taxon>
        <taxon>Actinomycetes</taxon>
        <taxon>Micromonosporales</taxon>
        <taxon>Micromonosporaceae</taxon>
        <taxon>Dactylosporangium</taxon>
    </lineage>
</organism>